<protein>
    <submittedName>
        <fullName evidence="2">Uncharacterized protein</fullName>
    </submittedName>
</protein>
<dbReference type="EMBL" id="QYBC01000008">
    <property type="protein sequence ID" value="RYB05047.1"/>
    <property type="molecule type" value="Genomic_DNA"/>
</dbReference>
<evidence type="ECO:0000313" key="3">
    <source>
        <dbReference type="Proteomes" id="UP000289411"/>
    </source>
</evidence>
<feature type="region of interest" description="Disordered" evidence="1">
    <location>
        <begin position="1"/>
        <end position="20"/>
    </location>
</feature>
<name>A0A4Q2RDR1_9HYPH</name>
<comment type="caution">
    <text evidence="2">The sequence shown here is derived from an EMBL/GenBank/DDBJ whole genome shotgun (WGS) entry which is preliminary data.</text>
</comment>
<dbReference type="Proteomes" id="UP000289411">
    <property type="component" value="Unassembled WGS sequence"/>
</dbReference>
<organism evidence="2 3">
    <name type="scientific">Lichenibacterium ramalinae</name>
    <dbReference type="NCBI Taxonomy" id="2316527"/>
    <lineage>
        <taxon>Bacteria</taxon>
        <taxon>Pseudomonadati</taxon>
        <taxon>Pseudomonadota</taxon>
        <taxon>Alphaproteobacteria</taxon>
        <taxon>Hyphomicrobiales</taxon>
        <taxon>Lichenihabitantaceae</taxon>
        <taxon>Lichenibacterium</taxon>
    </lineage>
</organism>
<reference evidence="2 3" key="1">
    <citation type="submission" date="2018-09" db="EMBL/GenBank/DDBJ databases">
        <authorList>
            <person name="Grouzdev D.S."/>
            <person name="Krutkina M.S."/>
        </authorList>
    </citation>
    <scope>NUCLEOTIDE SEQUENCE [LARGE SCALE GENOMIC DNA]</scope>
    <source>
        <strain evidence="2 3">RmlP001</strain>
    </source>
</reference>
<evidence type="ECO:0000313" key="2">
    <source>
        <dbReference type="EMBL" id="RYB05047.1"/>
    </source>
</evidence>
<keyword evidence="3" id="KW-1185">Reference proteome</keyword>
<reference evidence="2 3" key="2">
    <citation type="submission" date="2019-02" db="EMBL/GenBank/DDBJ databases">
        <title>'Lichenibacterium ramalinii' gen. nov. sp. nov., 'Lichenibacterium minor' gen. nov. sp. nov.</title>
        <authorList>
            <person name="Pankratov T."/>
        </authorList>
    </citation>
    <scope>NUCLEOTIDE SEQUENCE [LARGE SCALE GENOMIC DNA]</scope>
    <source>
        <strain evidence="2 3">RmlP001</strain>
    </source>
</reference>
<evidence type="ECO:0000256" key="1">
    <source>
        <dbReference type="SAM" id="MobiDB-lite"/>
    </source>
</evidence>
<dbReference type="AlphaFoldDB" id="A0A4Q2RDR1"/>
<sequence>MFRGAPLPTRSHPGPRTRGGAADGWTALHDFVAAARQTTDPRRRLARDRLLACVPAEPPDYLNGEGAALLYADLIIDRYGRGPGAFDAAVAGLADWLLAVQGGCALAVAVNQVRIEASGDRPANEIRIWSEPFFLAARCALVQAPNARYAEAVAAFAGIADAEGWPAAAVAAFVLADDRAEAHHLQPLAVLRAAEAAGASAADAPAVIALVAESPPDLVADRRVQRRGSFSFARAAMGPARLAATLAAVAARNGQAALPALSWLLHHAADADRLTIGKAVLATGHDAALVPLLPFLHRSWARAALARAEACDPAWTVGRYLTAVSEGRGGPVLRARLQG</sequence>
<accession>A0A4Q2RDR1</accession>
<proteinExistence type="predicted"/>
<gene>
    <name evidence="2" type="ORF">D3272_11350</name>
</gene>